<dbReference type="Gene3D" id="2.40.320.10">
    <property type="entry name" value="Hypothetical Protein Pfu-838710-001"/>
    <property type="match status" value="1"/>
</dbReference>
<dbReference type="SUPFAM" id="SSF52540">
    <property type="entry name" value="P-loop containing nucleoside triphosphate hydrolases"/>
    <property type="match status" value="1"/>
</dbReference>
<dbReference type="Gene3D" id="3.40.50.300">
    <property type="entry name" value="P-loop containing nucleotide triphosphate hydrolases"/>
    <property type="match status" value="1"/>
</dbReference>
<evidence type="ECO:0000313" key="2">
    <source>
        <dbReference type="Proteomes" id="UP000035681"/>
    </source>
</evidence>
<dbReference type="InterPro" id="IPR053227">
    <property type="entry name" value="TRPL-trafficking_regulator"/>
</dbReference>
<dbReference type="InterPro" id="IPR033469">
    <property type="entry name" value="CYTH-like_dom_sf"/>
</dbReference>
<dbReference type="GO" id="GO:0005525">
    <property type="term" value="F:GTP binding"/>
    <property type="evidence" value="ECO:0007669"/>
    <property type="project" value="TreeGrafter"/>
</dbReference>
<dbReference type="PANTHER" id="PTHR34932:SF1">
    <property type="entry name" value="TRPL TRANSLOCATION DEFECT PROTEIN 14"/>
    <property type="match status" value="1"/>
</dbReference>
<dbReference type="AlphaFoldDB" id="A0A0K0EKB1"/>
<dbReference type="InterPro" id="IPR027417">
    <property type="entry name" value="P-loop_NTPase"/>
</dbReference>
<dbReference type="WBParaSite" id="SSTP_0000990500.1">
    <property type="protein sequence ID" value="SSTP_0000990500.1"/>
    <property type="gene ID" value="SSTP_0000990500"/>
</dbReference>
<evidence type="ECO:0000313" key="3">
    <source>
        <dbReference type="WBParaSite" id="SSTP_0000990500.1"/>
    </source>
</evidence>
<evidence type="ECO:0000313" key="4">
    <source>
        <dbReference type="WBParaSite" id="TCONS_00001903.p1"/>
    </source>
</evidence>
<evidence type="ECO:0000259" key="1">
    <source>
        <dbReference type="Pfam" id="PF13521"/>
    </source>
</evidence>
<dbReference type="SUPFAM" id="SSF55154">
    <property type="entry name" value="CYTH-like phosphatases"/>
    <property type="match status" value="1"/>
</dbReference>
<feature type="domain" description="NadR/Ttd14 AAA" evidence="1">
    <location>
        <begin position="26"/>
        <end position="199"/>
    </location>
</feature>
<name>A0A0K0EKB1_STRER</name>
<dbReference type="Pfam" id="PF13521">
    <property type="entry name" value="AAA_28"/>
    <property type="match status" value="1"/>
</dbReference>
<keyword evidence="2" id="KW-1185">Reference proteome</keyword>
<dbReference type="Proteomes" id="UP000035681">
    <property type="component" value="Unplaced"/>
</dbReference>
<sequence>MVFTSKKVLQQLHLLEEQKHTNQIYKVVLTGGPCGGKTTGQERLESFFTSIGWTVLKVPEAATTLMSGGIRFGNLSDKGKIIFQEELVQTLLRLETVFFRLAEEYVEKGNVLIICDRGAMDPSAYMSKEEWDEMCKRINVDTFHLRETRYNQIIHMVTAADGAEKFYTQSNNSTRSEGIEEALKQEQLTRKAWIGHPYLDVINNSDCDTFEDKILTMIQAICKRIGIKAGDRLAKNTKKRKWLISSFDEDKFVEYIPFGVSHNYLKIAGEEENVQVRLRKRGNGKKVTYTLTKSENKSGERIETIWQLNQREYDNFMKLRDIDRCTLYKQRRCFNYGNQYFHLDIYVPPLPETCCGKTLMILETYTTKPSFSNEPELPDFMNVVKEITGNKEYSMYNLSKKNGIVPEDSDY</sequence>
<organism evidence="3">
    <name type="scientific">Strongyloides stercoralis</name>
    <name type="common">Threadworm</name>
    <dbReference type="NCBI Taxonomy" id="6248"/>
    <lineage>
        <taxon>Eukaryota</taxon>
        <taxon>Metazoa</taxon>
        <taxon>Ecdysozoa</taxon>
        <taxon>Nematoda</taxon>
        <taxon>Chromadorea</taxon>
        <taxon>Rhabditida</taxon>
        <taxon>Tylenchina</taxon>
        <taxon>Panagrolaimomorpha</taxon>
        <taxon>Strongyloidoidea</taxon>
        <taxon>Strongyloididae</taxon>
        <taxon>Strongyloides</taxon>
    </lineage>
</organism>
<dbReference type="GO" id="GO:0035091">
    <property type="term" value="F:phosphatidylinositol binding"/>
    <property type="evidence" value="ECO:0007669"/>
    <property type="project" value="TreeGrafter"/>
</dbReference>
<dbReference type="InterPro" id="IPR038727">
    <property type="entry name" value="NadR/Ttd14_AAA_dom"/>
</dbReference>
<accession>A0A0K0EKB1</accession>
<protein>
    <submittedName>
        <fullName evidence="3 4">AAA_28 domain-containing protein</fullName>
    </submittedName>
</protein>
<dbReference type="PANTHER" id="PTHR34932">
    <property type="entry name" value="TRPL TRANSLOCATION DEFECT PROTEIN 14"/>
    <property type="match status" value="1"/>
</dbReference>
<dbReference type="GO" id="GO:0070300">
    <property type="term" value="F:phosphatidic acid binding"/>
    <property type="evidence" value="ECO:0007669"/>
    <property type="project" value="TreeGrafter"/>
</dbReference>
<dbReference type="WBParaSite" id="TCONS_00001903.p1">
    <property type="protein sequence ID" value="TCONS_00001903.p1"/>
    <property type="gene ID" value="XLOC_001810"/>
</dbReference>
<dbReference type="GO" id="GO:0045494">
    <property type="term" value="P:photoreceptor cell maintenance"/>
    <property type="evidence" value="ECO:0007669"/>
    <property type="project" value="TreeGrafter"/>
</dbReference>
<reference evidence="3" key="1">
    <citation type="submission" date="2015-08" db="UniProtKB">
        <authorList>
            <consortium name="WormBaseParasite"/>
        </authorList>
    </citation>
    <scope>IDENTIFICATION</scope>
</reference>
<proteinExistence type="predicted"/>